<protein>
    <recommendedName>
        <fullName evidence="1">DUF6973 domain-containing protein</fullName>
    </recommendedName>
</protein>
<dbReference type="InterPro" id="IPR054246">
    <property type="entry name" value="DUF6973"/>
</dbReference>
<dbReference type="Proteomes" id="UP000281985">
    <property type="component" value="Unassembled WGS sequence"/>
</dbReference>
<dbReference type="OrthoDB" id="1496068at2"/>
<keyword evidence="3" id="KW-1185">Reference proteome</keyword>
<evidence type="ECO:0000259" key="1">
    <source>
        <dbReference type="Pfam" id="PF22322"/>
    </source>
</evidence>
<dbReference type="AlphaFoldDB" id="A0A3M0GL24"/>
<evidence type="ECO:0000313" key="2">
    <source>
        <dbReference type="EMBL" id="RMB57996.1"/>
    </source>
</evidence>
<proteinExistence type="predicted"/>
<sequence length="170" mass="19906">MKIRAVLRSMDFRQLWSLFWLCIRHLRFVMPTIRGTRKTVATCDELYGKKHHKNGPENAFRHALWNVLIVRRSLDKNLPLDKSLAWAKTITDWHEDFSPNSDLARAMDLHNNRVGRDLIAEFPKESEDFLVGQLLKMVPLSRHVLSVAEVKRTQKEQLKEDNGVLVHIED</sequence>
<dbReference type="Pfam" id="PF22322">
    <property type="entry name" value="DUF6973"/>
    <property type="match status" value="1"/>
</dbReference>
<comment type="caution">
    <text evidence="2">The sequence shown here is derived from an EMBL/GenBank/DDBJ whole genome shotgun (WGS) entry which is preliminary data.</text>
</comment>
<dbReference type="EMBL" id="REFV01000009">
    <property type="protein sequence ID" value="RMB57996.1"/>
    <property type="molecule type" value="Genomic_DNA"/>
</dbReference>
<organism evidence="2 3">
    <name type="scientific">Dokdonia sinensis</name>
    <dbReference type="NCBI Taxonomy" id="2479847"/>
    <lineage>
        <taxon>Bacteria</taxon>
        <taxon>Pseudomonadati</taxon>
        <taxon>Bacteroidota</taxon>
        <taxon>Flavobacteriia</taxon>
        <taxon>Flavobacteriales</taxon>
        <taxon>Flavobacteriaceae</taxon>
        <taxon>Dokdonia</taxon>
    </lineage>
</organism>
<reference evidence="2 3" key="1">
    <citation type="submission" date="2018-10" db="EMBL/GenBank/DDBJ databases">
        <title>Dokdonia luteus sp. nov., isolated from sea water.</title>
        <authorList>
            <person name="Zhou L.Y."/>
            <person name="Du Z.J."/>
        </authorList>
    </citation>
    <scope>NUCLEOTIDE SEQUENCE [LARGE SCALE GENOMIC DNA]</scope>
    <source>
        <strain evidence="2 3">SH27</strain>
    </source>
</reference>
<name>A0A3M0GL24_9FLAO</name>
<feature type="domain" description="DUF6973" evidence="1">
    <location>
        <begin position="20"/>
        <end position="137"/>
    </location>
</feature>
<dbReference type="RefSeq" id="WP_121917599.1">
    <property type="nucleotide sequence ID" value="NZ_REFV01000009.1"/>
</dbReference>
<accession>A0A3M0GL24</accession>
<gene>
    <name evidence="2" type="ORF">EAX61_10260</name>
</gene>
<evidence type="ECO:0000313" key="3">
    <source>
        <dbReference type="Proteomes" id="UP000281985"/>
    </source>
</evidence>